<dbReference type="GO" id="GO:0016874">
    <property type="term" value="F:ligase activity"/>
    <property type="evidence" value="ECO:0007669"/>
    <property type="project" value="UniProtKB-KW"/>
</dbReference>
<sequence>MPMTQSSLVGVLRERASLQPDDLAYTYLNYEIDPDGVAISLTWAQLHRRVHSLAWELRQLAEIGERAVIVAPQGLEYVVAFLATLQAGLIGVPLSVPQAGKGGRHDERIAAVIEDSAPAILLTTSAVTESLTEYAVAIGDRPAPAIVEVDKLDLDERRKNLKSREEFPETAYLQYTSGSTRTPAGVMVTNANVSANFEQFVHDQFGAFGHIAPAGTTVAIWLPFYHDMGLLFGIGYPILGGWHTVFTTPMAFTAKPARWVQMMASYPNVLTAGPNFAFELAASRTTDEDMAGLDLGGVAALVSGAERVHEATLRRFAKRFAKFNFHPEVLKPSYGLAEATLYVATRAAGSPPNVAAFDADKLAAGHAERCALEDGTALVSYGTETSPLVRIVDPETGVECPAGIIGEIWTYGENNCLGYWRKPEQTERVFKAEIVGPTAGTPAGPWLRTGDLGVISEGELFIVGRIKDLLIVRGRNHYPDDIESTITEITGGRVAAFSVEEDNTEQLVAIIEIKKREQIAEDELASIKRDVATAVSETHGISAADLVFVSGGSIPLTTSGKVRRSSSAELYRNRQFDRLDDKVQSA</sequence>
<dbReference type="Pfam" id="PF23024">
    <property type="entry name" value="AMP-dom_DIP2-like"/>
    <property type="match status" value="1"/>
</dbReference>
<dbReference type="InterPro" id="IPR025110">
    <property type="entry name" value="AMP-bd_C"/>
</dbReference>
<dbReference type="InterPro" id="IPR045851">
    <property type="entry name" value="AMP-bd_C_sf"/>
</dbReference>
<dbReference type="Proteomes" id="UP000515498">
    <property type="component" value="Chromosome"/>
</dbReference>
<evidence type="ECO:0000259" key="5">
    <source>
        <dbReference type="Pfam" id="PF00501"/>
    </source>
</evidence>
<dbReference type="FunFam" id="3.30.300.30:FF:000016">
    <property type="entry name" value="Fatty-acid-CoA ligase FadD26"/>
    <property type="match status" value="1"/>
</dbReference>
<evidence type="ECO:0000256" key="1">
    <source>
        <dbReference type="ARBA" id="ARBA00006432"/>
    </source>
</evidence>
<gene>
    <name evidence="7" type="ORF">HZU40_18870</name>
</gene>
<dbReference type="Pfam" id="PF00501">
    <property type="entry name" value="AMP-binding"/>
    <property type="match status" value="1"/>
</dbReference>
<dbReference type="KEGG" id="mflu:HZU40_18870"/>
<evidence type="ECO:0000313" key="8">
    <source>
        <dbReference type="Proteomes" id="UP000515498"/>
    </source>
</evidence>
<dbReference type="Gene3D" id="3.30.300.30">
    <property type="match status" value="1"/>
</dbReference>
<dbReference type="InterPro" id="IPR040097">
    <property type="entry name" value="FAAL/FAAC"/>
</dbReference>
<comment type="similarity">
    <text evidence="1">Belongs to the ATP-dependent AMP-binding enzyme family.</text>
</comment>
<keyword evidence="2" id="KW-0436">Ligase</keyword>
<organism evidence="7 8">
    <name type="scientific">Mycolicibacterium fluoranthenivorans</name>
    <dbReference type="NCBI Taxonomy" id="258505"/>
    <lineage>
        <taxon>Bacteria</taxon>
        <taxon>Bacillati</taxon>
        <taxon>Actinomycetota</taxon>
        <taxon>Actinomycetes</taxon>
        <taxon>Mycobacteriales</taxon>
        <taxon>Mycobacteriaceae</taxon>
        <taxon>Mycolicibacterium</taxon>
    </lineage>
</organism>
<protein>
    <submittedName>
        <fullName evidence="7">AMP-binding protein</fullName>
    </submittedName>
</protein>
<dbReference type="Gene3D" id="3.40.50.12780">
    <property type="entry name" value="N-terminal domain of ligase-like"/>
    <property type="match status" value="1"/>
</dbReference>
<evidence type="ECO:0000313" key="7">
    <source>
        <dbReference type="EMBL" id="QNJ90343.1"/>
    </source>
</evidence>
<keyword evidence="4" id="KW-0443">Lipid metabolism</keyword>
<evidence type="ECO:0000256" key="4">
    <source>
        <dbReference type="ARBA" id="ARBA00023098"/>
    </source>
</evidence>
<feature type="domain" description="AMP-dependent synthetase/ligase" evidence="5">
    <location>
        <begin position="13"/>
        <end position="420"/>
    </location>
</feature>
<dbReference type="PANTHER" id="PTHR22754">
    <property type="entry name" value="DISCO-INTERACTING PROTEIN 2 DIP2 -RELATED"/>
    <property type="match status" value="1"/>
</dbReference>
<dbReference type="NCBIfam" id="NF004509">
    <property type="entry name" value="PRK05850.1"/>
    <property type="match status" value="1"/>
</dbReference>
<dbReference type="EMBL" id="CP059894">
    <property type="protein sequence ID" value="QNJ90343.1"/>
    <property type="molecule type" value="Genomic_DNA"/>
</dbReference>
<dbReference type="InterPro" id="IPR042099">
    <property type="entry name" value="ANL_N_sf"/>
</dbReference>
<evidence type="ECO:0000256" key="2">
    <source>
        <dbReference type="ARBA" id="ARBA00022598"/>
    </source>
</evidence>
<keyword evidence="3" id="KW-0276">Fatty acid metabolism</keyword>
<dbReference type="GO" id="GO:0070566">
    <property type="term" value="F:adenylyltransferase activity"/>
    <property type="evidence" value="ECO:0007669"/>
    <property type="project" value="TreeGrafter"/>
</dbReference>
<dbReference type="GO" id="GO:0005886">
    <property type="term" value="C:plasma membrane"/>
    <property type="evidence" value="ECO:0007669"/>
    <property type="project" value="TreeGrafter"/>
</dbReference>
<proteinExistence type="inferred from homology"/>
<dbReference type="PANTHER" id="PTHR22754:SF32">
    <property type="entry name" value="DISCO-INTERACTING PROTEIN 2"/>
    <property type="match status" value="1"/>
</dbReference>
<feature type="domain" description="AMP-binding enzyme C-terminal" evidence="6">
    <location>
        <begin position="468"/>
        <end position="575"/>
    </location>
</feature>
<evidence type="ECO:0000256" key="3">
    <source>
        <dbReference type="ARBA" id="ARBA00022832"/>
    </source>
</evidence>
<dbReference type="CDD" id="cd05931">
    <property type="entry name" value="FAAL"/>
    <property type="match status" value="1"/>
</dbReference>
<dbReference type="SUPFAM" id="SSF56801">
    <property type="entry name" value="Acetyl-CoA synthetase-like"/>
    <property type="match status" value="1"/>
</dbReference>
<name>A0A7G8P7M7_9MYCO</name>
<dbReference type="AlphaFoldDB" id="A0A7G8P7M7"/>
<reference evidence="7 8" key="1">
    <citation type="submission" date="2020-07" db="EMBL/GenBank/DDBJ databases">
        <title>Draft genome sequence of four isobutane-metabolizing strains capable of cometabolically degrading diverse ether contaminants.</title>
        <authorList>
            <person name="Chen W."/>
            <person name="Faulkner N."/>
            <person name="Smith C."/>
            <person name="Hyman M."/>
        </authorList>
    </citation>
    <scope>NUCLEOTIDE SEQUENCE [LARGE SCALE GENOMIC DNA]</scope>
    <source>
        <strain evidence="7 8">2A</strain>
    </source>
</reference>
<dbReference type="GO" id="GO:0006633">
    <property type="term" value="P:fatty acid biosynthetic process"/>
    <property type="evidence" value="ECO:0007669"/>
    <property type="project" value="TreeGrafter"/>
</dbReference>
<accession>A0A7G8P7M7</accession>
<evidence type="ECO:0000259" key="6">
    <source>
        <dbReference type="Pfam" id="PF23024"/>
    </source>
</evidence>
<dbReference type="GO" id="GO:0071766">
    <property type="term" value="P:Actinobacterium-type cell wall biogenesis"/>
    <property type="evidence" value="ECO:0007669"/>
    <property type="project" value="UniProtKB-ARBA"/>
</dbReference>
<dbReference type="InterPro" id="IPR000873">
    <property type="entry name" value="AMP-dep_synth/lig_dom"/>
</dbReference>
<dbReference type="FunFam" id="3.40.50.12780:FF:000013">
    <property type="entry name" value="Long-chain-fatty-acid--AMP ligase FadD32"/>
    <property type="match status" value="1"/>
</dbReference>